<reference evidence="3" key="2">
    <citation type="submission" date="2020-04" db="EMBL/GenBank/DDBJ databases">
        <authorList>
            <consortium name="NCBI Genome Project"/>
        </authorList>
    </citation>
    <scope>NUCLEOTIDE SEQUENCE</scope>
    <source>
        <strain evidence="3">CBS 342.82</strain>
    </source>
</reference>
<dbReference type="PANTHER" id="PTHR44167">
    <property type="entry name" value="OVARIAN-SPECIFIC SERINE/THREONINE-PROTEIN KINASE LOK-RELATED"/>
    <property type="match status" value="1"/>
</dbReference>
<dbReference type="InterPro" id="IPR011009">
    <property type="entry name" value="Kinase-like_dom_sf"/>
</dbReference>
<feature type="domain" description="Protein kinase" evidence="1">
    <location>
        <begin position="1"/>
        <end position="264"/>
    </location>
</feature>
<organism evidence="3">
    <name type="scientific">Dissoconium aciculare CBS 342.82</name>
    <dbReference type="NCBI Taxonomy" id="1314786"/>
    <lineage>
        <taxon>Eukaryota</taxon>
        <taxon>Fungi</taxon>
        <taxon>Dikarya</taxon>
        <taxon>Ascomycota</taxon>
        <taxon>Pezizomycotina</taxon>
        <taxon>Dothideomycetes</taxon>
        <taxon>Dothideomycetidae</taxon>
        <taxon>Mycosphaerellales</taxon>
        <taxon>Dissoconiaceae</taxon>
        <taxon>Dissoconium</taxon>
    </lineage>
</organism>
<sequence>MGNMPFRHRIQGHGHLRLHVDCNTEESILIYTYFRDTLLALLKKDPEFPPDERVKIMRAVSEAVQELHSNDWVHADIKPDNILVDWTCDNAGNKVVTGVALGDFDIACKLKQGETRITPHAVGNVMWRSPEAQTGMCSRASDIYALGLVYVYALGAGDLLILSDLDSLAKAGIPAEQEVVTRHFCYFGPVPESLYAQIKDDDWRAAFRSAARLADTQASEQPFSRLDFWGKTLGEAALEMLSGTSNLDPRARLTIDQVLALAYWTED</sequence>
<dbReference type="InterPro" id="IPR000719">
    <property type="entry name" value="Prot_kinase_dom"/>
</dbReference>
<dbReference type="GeneID" id="54364390"/>
<dbReference type="GO" id="GO:0004674">
    <property type="term" value="F:protein serine/threonine kinase activity"/>
    <property type="evidence" value="ECO:0007669"/>
    <property type="project" value="TreeGrafter"/>
</dbReference>
<dbReference type="PANTHER" id="PTHR44167:SF24">
    <property type="entry name" value="SERINE_THREONINE-PROTEIN KINASE CHK2"/>
    <property type="match status" value="1"/>
</dbReference>
<evidence type="ECO:0000313" key="2">
    <source>
        <dbReference type="Proteomes" id="UP000504637"/>
    </source>
</evidence>
<dbReference type="GO" id="GO:0005524">
    <property type="term" value="F:ATP binding"/>
    <property type="evidence" value="ECO:0007669"/>
    <property type="project" value="InterPro"/>
</dbReference>
<reference evidence="3" key="1">
    <citation type="submission" date="2020-01" db="EMBL/GenBank/DDBJ databases">
        <authorList>
            <consortium name="DOE Joint Genome Institute"/>
            <person name="Haridas S."/>
            <person name="Albert R."/>
            <person name="Binder M."/>
            <person name="Bloem J."/>
            <person name="Labutti K."/>
            <person name="Salamov A."/>
            <person name="Andreopoulos B."/>
            <person name="Baker S.E."/>
            <person name="Barry K."/>
            <person name="Bills G."/>
            <person name="Bluhm B.H."/>
            <person name="Cannon C."/>
            <person name="Castanera R."/>
            <person name="Culley D.E."/>
            <person name="Daum C."/>
            <person name="Ezra D."/>
            <person name="Gonzalez J.B."/>
            <person name="Henrissat B."/>
            <person name="Kuo A."/>
            <person name="Liang C."/>
            <person name="Lipzen A."/>
            <person name="Lutzoni F."/>
            <person name="Magnuson J."/>
            <person name="Mondo S."/>
            <person name="Nolan M."/>
            <person name="Ohm R."/>
            <person name="Pangilinan J."/>
            <person name="Park H.-J."/>
            <person name="Ramirez L."/>
            <person name="Alfaro M."/>
            <person name="Sun H."/>
            <person name="Tritt A."/>
            <person name="Yoshinaga Y."/>
            <person name="Zwiers L.-H."/>
            <person name="Turgeon B.G."/>
            <person name="Goodwin S.B."/>
            <person name="Spatafora J.W."/>
            <person name="Crous P.W."/>
            <person name="Grigoriev I.V."/>
        </authorList>
    </citation>
    <scope>NUCLEOTIDE SEQUENCE</scope>
    <source>
        <strain evidence="3">CBS 342.82</strain>
    </source>
</reference>
<reference evidence="3" key="3">
    <citation type="submission" date="2025-08" db="UniProtKB">
        <authorList>
            <consortium name="RefSeq"/>
        </authorList>
    </citation>
    <scope>IDENTIFICATION</scope>
    <source>
        <strain evidence="3">CBS 342.82</strain>
    </source>
</reference>
<dbReference type="Proteomes" id="UP000504637">
    <property type="component" value="Unplaced"/>
</dbReference>
<dbReference type="PROSITE" id="PS50011">
    <property type="entry name" value="PROTEIN_KINASE_DOM"/>
    <property type="match status" value="1"/>
</dbReference>
<dbReference type="OrthoDB" id="10252171at2759"/>
<dbReference type="Pfam" id="PF00069">
    <property type="entry name" value="Pkinase"/>
    <property type="match status" value="1"/>
</dbReference>
<protein>
    <submittedName>
        <fullName evidence="3">Kinase-like protein</fullName>
    </submittedName>
</protein>
<dbReference type="SUPFAM" id="SSF56112">
    <property type="entry name" value="Protein kinase-like (PK-like)"/>
    <property type="match status" value="1"/>
</dbReference>
<dbReference type="GO" id="GO:0005634">
    <property type="term" value="C:nucleus"/>
    <property type="evidence" value="ECO:0007669"/>
    <property type="project" value="TreeGrafter"/>
</dbReference>
<gene>
    <name evidence="3" type="ORF">K489DRAFT_390275</name>
</gene>
<name>A0A6J3M003_9PEZI</name>
<dbReference type="GO" id="GO:0044773">
    <property type="term" value="P:mitotic DNA damage checkpoint signaling"/>
    <property type="evidence" value="ECO:0007669"/>
    <property type="project" value="TreeGrafter"/>
</dbReference>
<dbReference type="SMART" id="SM00220">
    <property type="entry name" value="S_TKc"/>
    <property type="match status" value="1"/>
</dbReference>
<accession>A0A6J3M003</accession>
<dbReference type="RefSeq" id="XP_033457253.1">
    <property type="nucleotide sequence ID" value="XM_033606590.1"/>
</dbReference>
<keyword evidence="2" id="KW-1185">Reference proteome</keyword>
<dbReference type="AlphaFoldDB" id="A0A6J3M003"/>
<evidence type="ECO:0000259" key="1">
    <source>
        <dbReference type="PROSITE" id="PS50011"/>
    </source>
</evidence>
<proteinExistence type="predicted"/>
<evidence type="ECO:0000313" key="3">
    <source>
        <dbReference type="RefSeq" id="XP_033457253.1"/>
    </source>
</evidence>
<dbReference type="Gene3D" id="1.10.510.10">
    <property type="entry name" value="Transferase(Phosphotransferase) domain 1"/>
    <property type="match status" value="1"/>
</dbReference>